<evidence type="ECO:0000313" key="3">
    <source>
        <dbReference type="Proteomes" id="UP000469325"/>
    </source>
</evidence>
<keyword evidence="1" id="KW-0812">Transmembrane</keyword>
<keyword evidence="1" id="KW-1133">Transmembrane helix</keyword>
<dbReference type="EMBL" id="VUNC01000003">
    <property type="protein sequence ID" value="MST72609.1"/>
    <property type="molecule type" value="Genomic_DNA"/>
</dbReference>
<proteinExistence type="predicted"/>
<dbReference type="RefSeq" id="WP_154434889.1">
    <property type="nucleotide sequence ID" value="NZ_VUNC01000003.1"/>
</dbReference>
<dbReference type="AlphaFoldDB" id="A0A6N7XRR0"/>
<organism evidence="2 3">
    <name type="scientific">Olsenella porci</name>
    <dbReference type="NCBI Taxonomy" id="2652279"/>
    <lineage>
        <taxon>Bacteria</taxon>
        <taxon>Bacillati</taxon>
        <taxon>Actinomycetota</taxon>
        <taxon>Coriobacteriia</taxon>
        <taxon>Coriobacteriales</taxon>
        <taxon>Atopobiaceae</taxon>
        <taxon>Olsenella</taxon>
    </lineage>
</organism>
<dbReference type="Proteomes" id="UP000469325">
    <property type="component" value="Unassembled WGS sequence"/>
</dbReference>
<reference evidence="2 3" key="1">
    <citation type="submission" date="2019-08" db="EMBL/GenBank/DDBJ databases">
        <title>In-depth cultivation of the pig gut microbiome towards novel bacterial diversity and tailored functional studies.</title>
        <authorList>
            <person name="Wylensek D."/>
            <person name="Hitch T.C.A."/>
            <person name="Clavel T."/>
        </authorList>
    </citation>
    <scope>NUCLEOTIDE SEQUENCE [LARGE SCALE GENOMIC DNA]</scope>
    <source>
        <strain evidence="2 3">CA-Schmier-601-WT-1</strain>
    </source>
</reference>
<comment type="caution">
    <text evidence="2">The sequence shown here is derived from an EMBL/GenBank/DDBJ whole genome shotgun (WGS) entry which is preliminary data.</text>
</comment>
<keyword evidence="3" id="KW-1185">Reference proteome</keyword>
<feature type="transmembrane region" description="Helical" evidence="1">
    <location>
        <begin position="86"/>
        <end position="108"/>
    </location>
</feature>
<evidence type="ECO:0000313" key="2">
    <source>
        <dbReference type="EMBL" id="MST72609.1"/>
    </source>
</evidence>
<sequence length="125" mass="13131">MACFIVPAAEGAVVKVIERRVERGGAGDPKAVARRAQRLRWLSGMLWGGSGLLAFEHVWHGEVVPFAPFLTAMATPSDAVAMVREMATVGVGMALAVTVVWGVMCAVASAIERRANEGAAVEVQA</sequence>
<keyword evidence="1" id="KW-0472">Membrane</keyword>
<accession>A0A6N7XRR0</accession>
<feature type="transmembrane region" description="Helical" evidence="1">
    <location>
        <begin position="39"/>
        <end position="59"/>
    </location>
</feature>
<name>A0A6N7XRR0_9ACTN</name>
<protein>
    <submittedName>
        <fullName evidence="2">Uncharacterized protein</fullName>
    </submittedName>
</protein>
<gene>
    <name evidence="2" type="ORF">FYJ68_05755</name>
</gene>
<evidence type="ECO:0000256" key="1">
    <source>
        <dbReference type="SAM" id="Phobius"/>
    </source>
</evidence>